<gene>
    <name evidence="8" type="ORF">DB43_GW00080</name>
</gene>
<comment type="similarity">
    <text evidence="2">Belongs to the DoxX family.</text>
</comment>
<evidence type="ECO:0008006" key="10">
    <source>
        <dbReference type="Google" id="ProtNLM"/>
    </source>
</evidence>
<feature type="transmembrane region" description="Helical" evidence="7">
    <location>
        <begin position="46"/>
        <end position="66"/>
    </location>
</feature>
<feature type="transmembrane region" description="Helical" evidence="7">
    <location>
        <begin position="7"/>
        <end position="26"/>
    </location>
</feature>
<evidence type="ECO:0000256" key="4">
    <source>
        <dbReference type="ARBA" id="ARBA00022692"/>
    </source>
</evidence>
<proteinExistence type="inferred from homology"/>
<dbReference type="AlphaFoldDB" id="A0A0C1C7J9"/>
<dbReference type="EMBL" id="JSAM01000092">
    <property type="protein sequence ID" value="KIA77040.1"/>
    <property type="molecule type" value="Genomic_DNA"/>
</dbReference>
<evidence type="ECO:0000313" key="8">
    <source>
        <dbReference type="EMBL" id="KIA77040.1"/>
    </source>
</evidence>
<keyword evidence="4 7" id="KW-0812">Transmembrane</keyword>
<accession>A0A0C1C7J9</accession>
<protein>
    <recommendedName>
        <fullName evidence="10">Inner membrane protein YphA</fullName>
    </recommendedName>
</protein>
<dbReference type="RefSeq" id="WP_013925479.1">
    <property type="nucleotide sequence ID" value="NZ_BAWW01000028.1"/>
</dbReference>
<dbReference type="PATRIC" id="fig|83552.4.peg.1817"/>
<dbReference type="InterPro" id="IPR051907">
    <property type="entry name" value="DoxX-like_oxidoreductase"/>
</dbReference>
<dbReference type="PANTHER" id="PTHR33452">
    <property type="entry name" value="OXIDOREDUCTASE CATD-RELATED"/>
    <property type="match status" value="1"/>
</dbReference>
<keyword evidence="6 7" id="KW-0472">Membrane</keyword>
<dbReference type="InterPro" id="IPR032808">
    <property type="entry name" value="DoxX"/>
</dbReference>
<keyword evidence="5 7" id="KW-1133">Transmembrane helix</keyword>
<keyword evidence="3" id="KW-1003">Cell membrane</keyword>
<evidence type="ECO:0000256" key="1">
    <source>
        <dbReference type="ARBA" id="ARBA00004651"/>
    </source>
</evidence>
<dbReference type="Proteomes" id="UP000031307">
    <property type="component" value="Unassembled WGS sequence"/>
</dbReference>
<evidence type="ECO:0000256" key="5">
    <source>
        <dbReference type="ARBA" id="ARBA00022989"/>
    </source>
</evidence>
<evidence type="ECO:0000256" key="6">
    <source>
        <dbReference type="ARBA" id="ARBA00023136"/>
    </source>
</evidence>
<organism evidence="8 9">
    <name type="scientific">Parachlamydia acanthamoebae</name>
    <dbReference type="NCBI Taxonomy" id="83552"/>
    <lineage>
        <taxon>Bacteria</taxon>
        <taxon>Pseudomonadati</taxon>
        <taxon>Chlamydiota</taxon>
        <taxon>Chlamydiia</taxon>
        <taxon>Parachlamydiales</taxon>
        <taxon>Parachlamydiaceae</taxon>
        <taxon>Parachlamydia</taxon>
    </lineage>
</organism>
<dbReference type="Pfam" id="PF07681">
    <property type="entry name" value="DoxX"/>
    <property type="match status" value="1"/>
</dbReference>
<reference evidence="8 9" key="1">
    <citation type="journal article" date="2014" name="Mol. Biol. Evol.">
        <title>Massive expansion of Ubiquitination-related gene families within the Chlamydiae.</title>
        <authorList>
            <person name="Domman D."/>
            <person name="Collingro A."/>
            <person name="Lagkouvardos I."/>
            <person name="Gehre L."/>
            <person name="Weinmaier T."/>
            <person name="Rattei T."/>
            <person name="Subtil A."/>
            <person name="Horn M."/>
        </authorList>
    </citation>
    <scope>NUCLEOTIDE SEQUENCE [LARGE SCALE GENOMIC DNA]</scope>
    <source>
        <strain evidence="8 9">OEW1</strain>
    </source>
</reference>
<comment type="caution">
    <text evidence="8">The sequence shown here is derived from an EMBL/GenBank/DDBJ whole genome shotgun (WGS) entry which is preliminary data.</text>
</comment>
<dbReference type="PANTHER" id="PTHR33452:SF1">
    <property type="entry name" value="INNER MEMBRANE PROTEIN YPHA-RELATED"/>
    <property type="match status" value="1"/>
</dbReference>
<name>A0A0C1C7J9_9BACT</name>
<sequence>MKALCSISMFLARLCLAAIFIIAGIGKILDYDSTLAYMVSKGIPMAPFFLVLAALLEVLAGICLVIGYKTRLAAALLMLFLIPTTGIFHNFWDVAEPAARQLQMTMFLKNLGIFGGLWYVLCCGSGRYGCDAVCCSRTPDSKIDS</sequence>
<evidence type="ECO:0000256" key="7">
    <source>
        <dbReference type="SAM" id="Phobius"/>
    </source>
</evidence>
<evidence type="ECO:0000256" key="2">
    <source>
        <dbReference type="ARBA" id="ARBA00006679"/>
    </source>
</evidence>
<evidence type="ECO:0000313" key="9">
    <source>
        <dbReference type="Proteomes" id="UP000031307"/>
    </source>
</evidence>
<evidence type="ECO:0000256" key="3">
    <source>
        <dbReference type="ARBA" id="ARBA00022475"/>
    </source>
</evidence>
<dbReference type="OMA" id="QMIMFMK"/>
<feature type="transmembrane region" description="Helical" evidence="7">
    <location>
        <begin position="73"/>
        <end position="92"/>
    </location>
</feature>
<feature type="transmembrane region" description="Helical" evidence="7">
    <location>
        <begin position="104"/>
        <end position="121"/>
    </location>
</feature>
<dbReference type="GO" id="GO:0005886">
    <property type="term" value="C:plasma membrane"/>
    <property type="evidence" value="ECO:0007669"/>
    <property type="project" value="UniProtKB-SubCell"/>
</dbReference>
<comment type="subcellular location">
    <subcellularLocation>
        <location evidence="1">Cell membrane</location>
        <topology evidence="1">Multi-pass membrane protein</topology>
    </subcellularLocation>
</comment>